<sequence>MVLNSETTVNYGMSVSDKEAFGQSLAHGINLGRQTSCLDKGSASNGNKRLTGSPPKTINKRKLMAKIDWHVLPCLYVMFVLASLRSRCINIGNAAILGLKKVLHSQTGTEYNAALTFPPCLALPLESRRISW</sequence>
<dbReference type="HOGENOM" id="CLU_1916594_0_0_1"/>
<organism evidence="1 2">
    <name type="scientific">Aspergillus fumigatus (strain CBS 144.89 / FGSC A1163 / CEA10)</name>
    <name type="common">Neosartorya fumigata</name>
    <dbReference type="NCBI Taxonomy" id="451804"/>
    <lineage>
        <taxon>Eukaryota</taxon>
        <taxon>Fungi</taxon>
        <taxon>Dikarya</taxon>
        <taxon>Ascomycota</taxon>
        <taxon>Pezizomycotina</taxon>
        <taxon>Eurotiomycetes</taxon>
        <taxon>Eurotiomycetidae</taxon>
        <taxon>Eurotiales</taxon>
        <taxon>Aspergillaceae</taxon>
        <taxon>Aspergillus</taxon>
        <taxon>Aspergillus subgen. Fumigati</taxon>
    </lineage>
</organism>
<protein>
    <submittedName>
        <fullName evidence="1">Uncharacterized protein</fullName>
    </submittedName>
</protein>
<name>B0YDU0_ASPFC</name>
<accession>B0YDU0</accession>
<proteinExistence type="predicted"/>
<dbReference type="AlphaFoldDB" id="B0YDU0"/>
<gene>
    <name evidence="1" type="ORF">AFUB_096770</name>
</gene>
<dbReference type="Proteomes" id="UP000001699">
    <property type="component" value="Unassembled WGS sequence"/>
</dbReference>
<keyword evidence="2" id="KW-1185">Reference proteome</keyword>
<dbReference type="EMBL" id="DS499602">
    <property type="protein sequence ID" value="EDP47824.1"/>
    <property type="molecule type" value="Genomic_DNA"/>
</dbReference>
<reference evidence="1 2" key="1">
    <citation type="journal article" date="2008" name="PLoS Genet.">
        <title>Genomic islands in the pathogenic filamentous fungus Aspergillus fumigatus.</title>
        <authorList>
            <person name="Fedorova N.D."/>
            <person name="Khaldi N."/>
            <person name="Joardar V.S."/>
            <person name="Maiti R."/>
            <person name="Amedeo P."/>
            <person name="Anderson M.J."/>
            <person name="Crabtree J."/>
            <person name="Silva J.C."/>
            <person name="Badger J.H."/>
            <person name="Albarraq A."/>
            <person name="Angiuoli S."/>
            <person name="Bussey H."/>
            <person name="Bowyer P."/>
            <person name="Cotty P.J."/>
            <person name="Dyer P.S."/>
            <person name="Egan A."/>
            <person name="Galens K."/>
            <person name="Fraser-Liggett C.M."/>
            <person name="Haas B.J."/>
            <person name="Inman J.M."/>
            <person name="Kent R."/>
            <person name="Lemieux S."/>
            <person name="Malavazi I."/>
            <person name="Orvis J."/>
            <person name="Roemer T."/>
            <person name="Ronning C.M."/>
            <person name="Sundaram J.P."/>
            <person name="Sutton G."/>
            <person name="Turner G."/>
            <person name="Venter J.C."/>
            <person name="White O.R."/>
            <person name="Whitty B.R."/>
            <person name="Youngman P."/>
            <person name="Wolfe K.H."/>
            <person name="Goldman G.H."/>
            <person name="Wortman J.R."/>
            <person name="Jiang B."/>
            <person name="Denning D.W."/>
            <person name="Nierman W.C."/>
        </authorList>
    </citation>
    <scope>NUCLEOTIDE SEQUENCE [LARGE SCALE GENOMIC DNA]</scope>
    <source>
        <strain evidence="2">CBS 144.89 / FGSC A1163 / CEA10</strain>
    </source>
</reference>
<evidence type="ECO:0000313" key="1">
    <source>
        <dbReference type="EMBL" id="EDP47824.1"/>
    </source>
</evidence>
<evidence type="ECO:0000313" key="2">
    <source>
        <dbReference type="Proteomes" id="UP000001699"/>
    </source>
</evidence>
<dbReference type="VEuPathDB" id="FungiDB:AFUB_096770"/>